<keyword evidence="3" id="KW-1185">Reference proteome</keyword>
<comment type="caution">
    <text evidence="2">The sequence shown here is derived from an EMBL/GenBank/DDBJ whole genome shotgun (WGS) entry which is preliminary data.</text>
</comment>
<sequence>MVNTTMIVEKLMVIMVSIAVIRAEYKFFAILCPVSSIFGILFENLGTSVTSINVMMLTARMEHSPYIIGKNQKLSRNLEEALVVFILYLFSVIL</sequence>
<proteinExistence type="predicted"/>
<protein>
    <submittedName>
        <fullName evidence="2">Uncharacterized protein</fullName>
    </submittedName>
</protein>
<name>A0ABQ2DDV5_9BACI</name>
<keyword evidence="1" id="KW-1133">Transmembrane helix</keyword>
<keyword evidence="1" id="KW-0812">Transmembrane</keyword>
<evidence type="ECO:0000313" key="3">
    <source>
        <dbReference type="Proteomes" id="UP000634435"/>
    </source>
</evidence>
<accession>A0ABQ2DDV5</accession>
<gene>
    <name evidence="2" type="ORF">GCM10007111_15930</name>
</gene>
<feature type="transmembrane region" description="Helical" evidence="1">
    <location>
        <begin position="37"/>
        <end position="56"/>
    </location>
</feature>
<keyword evidence="1" id="KW-0472">Membrane</keyword>
<dbReference type="EMBL" id="BMPN01000002">
    <property type="protein sequence ID" value="GGJ54501.1"/>
    <property type="molecule type" value="Genomic_DNA"/>
</dbReference>
<evidence type="ECO:0000313" key="2">
    <source>
        <dbReference type="EMBL" id="GGJ54501.1"/>
    </source>
</evidence>
<organism evidence="2 3">
    <name type="scientific">Virgibacillus kapii</name>
    <dbReference type="NCBI Taxonomy" id="1638645"/>
    <lineage>
        <taxon>Bacteria</taxon>
        <taxon>Bacillati</taxon>
        <taxon>Bacillota</taxon>
        <taxon>Bacilli</taxon>
        <taxon>Bacillales</taxon>
        <taxon>Bacillaceae</taxon>
        <taxon>Virgibacillus</taxon>
    </lineage>
</organism>
<reference evidence="3" key="1">
    <citation type="journal article" date="2019" name="Int. J. Syst. Evol. Microbiol.">
        <title>The Global Catalogue of Microorganisms (GCM) 10K type strain sequencing project: providing services to taxonomists for standard genome sequencing and annotation.</title>
        <authorList>
            <consortium name="The Broad Institute Genomics Platform"/>
            <consortium name="The Broad Institute Genome Sequencing Center for Infectious Disease"/>
            <person name="Wu L."/>
            <person name="Ma J."/>
        </authorList>
    </citation>
    <scope>NUCLEOTIDE SEQUENCE [LARGE SCALE GENOMIC DNA]</scope>
    <source>
        <strain evidence="3">JCM 30071</strain>
    </source>
</reference>
<dbReference type="Proteomes" id="UP000634435">
    <property type="component" value="Unassembled WGS sequence"/>
</dbReference>
<evidence type="ECO:0000256" key="1">
    <source>
        <dbReference type="SAM" id="Phobius"/>
    </source>
</evidence>